<accession>A0A1V9X3V0</accession>
<dbReference type="EMBL" id="MNPL01026218">
    <property type="protein sequence ID" value="OQR68078.1"/>
    <property type="molecule type" value="Genomic_DNA"/>
</dbReference>
<comment type="caution">
    <text evidence="2">The sequence shown here is derived from an EMBL/GenBank/DDBJ whole genome shotgun (WGS) entry which is preliminary data.</text>
</comment>
<dbReference type="OrthoDB" id="10459621at2759"/>
<name>A0A1V9X3V0_9ACAR</name>
<organism evidence="2 3">
    <name type="scientific">Tropilaelaps mercedesae</name>
    <dbReference type="NCBI Taxonomy" id="418985"/>
    <lineage>
        <taxon>Eukaryota</taxon>
        <taxon>Metazoa</taxon>
        <taxon>Ecdysozoa</taxon>
        <taxon>Arthropoda</taxon>
        <taxon>Chelicerata</taxon>
        <taxon>Arachnida</taxon>
        <taxon>Acari</taxon>
        <taxon>Parasitiformes</taxon>
        <taxon>Mesostigmata</taxon>
        <taxon>Gamasina</taxon>
        <taxon>Dermanyssoidea</taxon>
        <taxon>Laelapidae</taxon>
        <taxon>Tropilaelaps</taxon>
    </lineage>
</organism>
<protein>
    <submittedName>
        <fullName evidence="2">Uncharacterized protein</fullName>
    </submittedName>
</protein>
<dbReference type="InParanoid" id="A0A1V9X3V0"/>
<sequence length="326" mass="35035">MSGDYTGVSWDLSNEGEDRELGRELQKRLTFDETDHDAVDKPRGRTENVTGSSGRNSRRWTSRKTSVLSETSGTQSSSVGRTRKSKSPSGTGSYHHFRSGQQQPLRVAPHDPSLSLSDPGNLHPKRHLTSRENGKNKHRSRTHREFGGHPDSVNSSHSSSQHRHHNTHHSVTTVVRRKSDSSATNNSNCGRGIMSLSSASSGSCSVGNNSIWGPALPPSLRNQHLAHKCSWADGASVSAGSSSRSSSDLLASPGPARVAGHSHGQVYSYSVPSTPSARTRRHGIASSGSPLCAFEAFLPLCEIQAGLKKGEFFEDAGSKWHIESGG</sequence>
<feature type="compositionally biased region" description="Polar residues" evidence="1">
    <location>
        <begin position="63"/>
        <end position="80"/>
    </location>
</feature>
<proteinExistence type="predicted"/>
<feature type="region of interest" description="Disordered" evidence="1">
    <location>
        <begin position="1"/>
        <end position="190"/>
    </location>
</feature>
<gene>
    <name evidence="2" type="ORF">BIW11_04634</name>
</gene>
<evidence type="ECO:0000256" key="1">
    <source>
        <dbReference type="SAM" id="MobiDB-lite"/>
    </source>
</evidence>
<feature type="compositionally biased region" description="Basic and acidic residues" evidence="1">
    <location>
        <begin position="19"/>
        <end position="46"/>
    </location>
</feature>
<keyword evidence="3" id="KW-1185">Reference proteome</keyword>
<reference evidence="2 3" key="1">
    <citation type="journal article" date="2017" name="Gigascience">
        <title>Draft genome of the honey bee ectoparasitic mite, Tropilaelaps mercedesae, is shaped by the parasitic life history.</title>
        <authorList>
            <person name="Dong X."/>
            <person name="Armstrong S.D."/>
            <person name="Xia D."/>
            <person name="Makepeace B.L."/>
            <person name="Darby A.C."/>
            <person name="Kadowaki T."/>
        </authorList>
    </citation>
    <scope>NUCLEOTIDE SEQUENCE [LARGE SCALE GENOMIC DNA]</scope>
    <source>
        <strain evidence="2">Wuxi-XJTLU</strain>
    </source>
</reference>
<dbReference type="Proteomes" id="UP000192247">
    <property type="component" value="Unassembled WGS sequence"/>
</dbReference>
<dbReference type="AlphaFoldDB" id="A0A1V9X3V0"/>
<evidence type="ECO:0000313" key="2">
    <source>
        <dbReference type="EMBL" id="OQR68078.1"/>
    </source>
</evidence>
<evidence type="ECO:0000313" key="3">
    <source>
        <dbReference type="Proteomes" id="UP000192247"/>
    </source>
</evidence>